<dbReference type="RefSeq" id="WP_114308698.1">
    <property type="nucleotide sequence ID" value="NZ_QPJO01000002.1"/>
</dbReference>
<dbReference type="EMBL" id="QPJO01000002">
    <property type="protein sequence ID" value="RCW92003.1"/>
    <property type="molecule type" value="Genomic_DNA"/>
</dbReference>
<feature type="transmembrane region" description="Helical" evidence="1">
    <location>
        <begin position="7"/>
        <end position="30"/>
    </location>
</feature>
<gene>
    <name evidence="2" type="ORF">DFQ08_10222</name>
</gene>
<keyword evidence="1" id="KW-1133">Transmembrane helix</keyword>
<evidence type="ECO:0000313" key="3">
    <source>
        <dbReference type="Proteomes" id="UP000253436"/>
    </source>
</evidence>
<evidence type="ECO:0000313" key="2">
    <source>
        <dbReference type="EMBL" id="RCW92003.1"/>
    </source>
</evidence>
<sequence>MENQYDGVIAFAIVVLVLIILWVIPIWFGLKWAKIKGVSKLWMLFGIHPMTGWIAYLVLRFGIDPKKQCEKCKESIKLRAQICRYCGNQMSQEAINRAIEYYNTRKK</sequence>
<dbReference type="Proteomes" id="UP000253436">
    <property type="component" value="Unassembled WGS sequence"/>
</dbReference>
<accession>A0A368ZEY0</accession>
<name>A0A368ZEY0_9FLAO</name>
<organism evidence="2 3">
    <name type="scientific">Winogradskyella arenosi</name>
    <dbReference type="NCBI Taxonomy" id="533325"/>
    <lineage>
        <taxon>Bacteria</taxon>
        <taxon>Pseudomonadati</taxon>
        <taxon>Bacteroidota</taxon>
        <taxon>Flavobacteriia</taxon>
        <taxon>Flavobacteriales</taxon>
        <taxon>Flavobacteriaceae</taxon>
        <taxon>Winogradskyella</taxon>
    </lineage>
</organism>
<dbReference type="AlphaFoldDB" id="A0A368ZEY0"/>
<proteinExistence type="predicted"/>
<protein>
    <submittedName>
        <fullName evidence="2">Uncharacterized protein</fullName>
    </submittedName>
</protein>
<evidence type="ECO:0000256" key="1">
    <source>
        <dbReference type="SAM" id="Phobius"/>
    </source>
</evidence>
<dbReference type="OrthoDB" id="1443486at2"/>
<feature type="transmembrane region" description="Helical" evidence="1">
    <location>
        <begin position="42"/>
        <end position="63"/>
    </location>
</feature>
<reference evidence="2 3" key="1">
    <citation type="submission" date="2018-07" db="EMBL/GenBank/DDBJ databases">
        <title>Genomic Encyclopedia of Type Strains, Phase III (KMG-III): the genomes of soil and plant-associated and newly described type strains.</title>
        <authorList>
            <person name="Whitman W."/>
        </authorList>
    </citation>
    <scope>NUCLEOTIDE SEQUENCE [LARGE SCALE GENOMIC DNA]</scope>
    <source>
        <strain evidence="2 3">CECT 7958</strain>
    </source>
</reference>
<keyword evidence="3" id="KW-1185">Reference proteome</keyword>
<keyword evidence="1" id="KW-0472">Membrane</keyword>
<comment type="caution">
    <text evidence="2">The sequence shown here is derived from an EMBL/GenBank/DDBJ whole genome shotgun (WGS) entry which is preliminary data.</text>
</comment>
<keyword evidence="1" id="KW-0812">Transmembrane</keyword>